<comment type="similarity">
    <text evidence="1">Belongs to the WXG100 family.</text>
</comment>
<gene>
    <name evidence="3" type="ORF">AWB90_17355</name>
    <name evidence="2" type="ORF">AWB91_24925</name>
</gene>
<sequence>MAAENAVRVDPEAMRGFAEALSGRAEELRHQFAELNASVGDMLGGWRGTSGSAYAAAWELWHRGAGEVEVGLSMLARLVGQAGGLYQHNEAASAHALRGVHRG</sequence>
<reference evidence="3" key="2">
    <citation type="submission" date="2016-01" db="EMBL/GenBank/DDBJ databases">
        <authorList>
            <person name="Oliw E.H."/>
        </authorList>
    </citation>
    <scope>NUCLEOTIDE SEQUENCE</scope>
    <source>
        <strain evidence="3">IEC33</strain>
    </source>
</reference>
<dbReference type="Proteomes" id="UP000193285">
    <property type="component" value="Unassembled WGS sequence"/>
</dbReference>
<dbReference type="Pfam" id="PF06013">
    <property type="entry name" value="WXG100"/>
    <property type="match status" value="1"/>
</dbReference>
<reference evidence="4 5" key="1">
    <citation type="journal article" date="2015" name="Emerg. Microbes Infect.">
        <title>Characterization of 17 strains belonging to the Mycobacterium simiae complex and description of Mycobacterium paraense sp. nov.</title>
        <authorList>
            <person name="Fusco da Costa A.R."/>
            <person name="Fedrizzi T."/>
            <person name="Lopes M.L."/>
            <person name="Pecorari M."/>
            <person name="Oliveira da Costa W.L."/>
            <person name="Giacobazzi E."/>
            <person name="da Costa Bahia J.R."/>
            <person name="De Sanctis V."/>
            <person name="Batista Lima K.V."/>
            <person name="Bertorelli R."/>
            <person name="Grottola A."/>
            <person name="Fabio A."/>
            <person name="Mariottini A."/>
            <person name="Ferretti P."/>
            <person name="Di Leva F."/>
            <person name="Fregni Serpini G."/>
            <person name="Tagliazucchi S."/>
            <person name="Rumpianesi F."/>
            <person name="Jousson O."/>
            <person name="Segata N."/>
            <person name="Tortoli E."/>
        </authorList>
    </citation>
    <scope>NUCLEOTIDE SEQUENCE [LARGE SCALE GENOMIC DNA]</scope>
    <source>
        <strain evidence="2 5">FI-07156</strain>
        <strain evidence="3 4">IEC33</strain>
    </source>
</reference>
<evidence type="ECO:0000313" key="2">
    <source>
        <dbReference type="EMBL" id="ORW29263.1"/>
    </source>
</evidence>
<evidence type="ECO:0000313" key="5">
    <source>
        <dbReference type="Proteomes" id="UP000193801"/>
    </source>
</evidence>
<dbReference type="Gene3D" id="1.10.287.1060">
    <property type="entry name" value="ESAT-6-like"/>
    <property type="match status" value="1"/>
</dbReference>
<keyword evidence="5" id="KW-1185">Reference proteome</keyword>
<dbReference type="EMBL" id="LQPK01000022">
    <property type="protein sequence ID" value="ORW29263.1"/>
    <property type="molecule type" value="Genomic_DNA"/>
</dbReference>
<organism evidence="3 4">
    <name type="scientific">Mycobacterium paraense</name>
    <dbReference type="NCBI Taxonomy" id="767916"/>
    <lineage>
        <taxon>Bacteria</taxon>
        <taxon>Bacillati</taxon>
        <taxon>Actinomycetota</taxon>
        <taxon>Actinomycetes</taxon>
        <taxon>Mycobacteriales</taxon>
        <taxon>Mycobacteriaceae</taxon>
        <taxon>Mycobacterium</taxon>
        <taxon>Mycobacterium simiae complex</taxon>
    </lineage>
</organism>
<evidence type="ECO:0000313" key="4">
    <source>
        <dbReference type="Proteomes" id="UP000193285"/>
    </source>
</evidence>
<dbReference type="InterPro" id="IPR010310">
    <property type="entry name" value="T7SS_ESAT-6-like"/>
</dbReference>
<accession>A0A1X2A8U4</accession>
<dbReference type="InterPro" id="IPR036689">
    <property type="entry name" value="ESAT-6-like_sf"/>
</dbReference>
<protein>
    <recommendedName>
        <fullName evidence="1">ESAT-6-like protein</fullName>
    </recommendedName>
</protein>
<comment type="caution">
    <text evidence="3">The sequence shown here is derived from an EMBL/GenBank/DDBJ whole genome shotgun (WGS) entry which is preliminary data.</text>
</comment>
<proteinExistence type="inferred from homology"/>
<dbReference type="EMBL" id="LQPN01000053">
    <property type="protein sequence ID" value="ORW44276.1"/>
    <property type="molecule type" value="Genomic_DNA"/>
</dbReference>
<dbReference type="STRING" id="767916.AWB91_24925"/>
<dbReference type="NCBIfam" id="TIGR03930">
    <property type="entry name" value="WXG100_ESAT6"/>
    <property type="match status" value="1"/>
</dbReference>
<evidence type="ECO:0000313" key="3">
    <source>
        <dbReference type="EMBL" id="ORW44276.1"/>
    </source>
</evidence>
<dbReference type="RefSeq" id="WP_085097544.1">
    <property type="nucleotide sequence ID" value="NZ_LQPK01000022.1"/>
</dbReference>
<dbReference type="OrthoDB" id="3787781at2"/>
<dbReference type="SUPFAM" id="SSF140453">
    <property type="entry name" value="EsxAB dimer-like"/>
    <property type="match status" value="1"/>
</dbReference>
<name>A0A1X2A8U4_9MYCO</name>
<dbReference type="AlphaFoldDB" id="A0A1X2A8U4"/>
<reference evidence="2" key="3">
    <citation type="submission" date="2016-01" db="EMBL/GenBank/DDBJ databases">
        <authorList>
            <person name="Ana R.F.D.C."/>
            <person name="Tarcisio F."/>
            <person name="Maria L.L."/>
            <person name="Monica P."/>
            <person name="Wana L.O.D.C."/>
            <person name="Elisabetta G."/>
            <person name="Jeann R.D.C.B."/>
            <person name="Veronica D.S."/>
            <person name="Karla V.B.L."/>
            <person name="Roberto B."/>
            <person name="Antonella G."/>
            <person name="Anna F."/>
            <person name="Alessandro M."/>
            <person name="Pamela F."/>
            <person name="Francesca D.L."/>
            <person name="Giulia F.S."/>
            <person name="Sara T."/>
            <person name="Fabio R."/>
            <person name="Olivier J."/>
            <person name="Nicola S."/>
            <person name="Enrico T."/>
        </authorList>
    </citation>
    <scope>NUCLEOTIDE SEQUENCE</scope>
    <source>
        <strain evidence="2">FI-07156</strain>
    </source>
</reference>
<evidence type="ECO:0000256" key="1">
    <source>
        <dbReference type="RuleBase" id="RU362001"/>
    </source>
</evidence>
<dbReference type="Proteomes" id="UP000193801">
    <property type="component" value="Unassembled WGS sequence"/>
</dbReference>